<dbReference type="InterPro" id="IPR000424">
    <property type="entry name" value="Primosome_PriB/ssb"/>
</dbReference>
<dbReference type="PANTHER" id="PTHR10302:SF0">
    <property type="entry name" value="SINGLE-STRANDED DNA-BINDING PROTEIN, MITOCHONDRIAL"/>
    <property type="match status" value="1"/>
</dbReference>
<comment type="caution">
    <text evidence="4">The sequence shown here is derived from an EMBL/GenBank/DDBJ whole genome shotgun (WGS) entry which is preliminary data.</text>
</comment>
<dbReference type="HAMAP" id="MF_00984">
    <property type="entry name" value="SSB"/>
    <property type="match status" value="1"/>
</dbReference>
<reference evidence="4 5" key="2">
    <citation type="submission" date="2016-06" db="EMBL/GenBank/DDBJ databases">
        <title>Pedobacter psychrophilus sp. nov., isolated from Antarctic fragmentary rock.</title>
        <authorList>
            <person name="Svec P."/>
        </authorList>
    </citation>
    <scope>NUCLEOTIDE SEQUENCE [LARGE SCALE GENOMIC DNA]</scope>
    <source>
        <strain evidence="4 5">CCM 8644</strain>
    </source>
</reference>
<dbReference type="GO" id="GO:0009295">
    <property type="term" value="C:nucleoid"/>
    <property type="evidence" value="ECO:0007669"/>
    <property type="project" value="TreeGrafter"/>
</dbReference>
<dbReference type="STRING" id="1826909.A5893_14895"/>
<protein>
    <recommendedName>
        <fullName evidence="2 3">Single-stranded DNA-binding protein</fullName>
        <shortName evidence="2">SSB</shortName>
    </recommendedName>
</protein>
<comment type="subunit">
    <text evidence="2">Homotetramer.</text>
</comment>
<organism evidence="4 5">
    <name type="scientific">Pedobacter psychrophilus</name>
    <dbReference type="NCBI Taxonomy" id="1826909"/>
    <lineage>
        <taxon>Bacteria</taxon>
        <taxon>Pseudomonadati</taxon>
        <taxon>Bacteroidota</taxon>
        <taxon>Sphingobacteriia</taxon>
        <taxon>Sphingobacteriales</taxon>
        <taxon>Sphingobacteriaceae</taxon>
        <taxon>Pedobacter</taxon>
    </lineage>
</organism>
<dbReference type="PROSITE" id="PS50935">
    <property type="entry name" value="SSB"/>
    <property type="match status" value="1"/>
</dbReference>
<dbReference type="Pfam" id="PF00436">
    <property type="entry name" value="SSB"/>
    <property type="match status" value="1"/>
</dbReference>
<dbReference type="OrthoDB" id="9809878at2"/>
<dbReference type="InterPro" id="IPR011344">
    <property type="entry name" value="ssDNA-bd"/>
</dbReference>
<evidence type="ECO:0000256" key="2">
    <source>
        <dbReference type="HAMAP-Rule" id="MF_00984"/>
    </source>
</evidence>
<reference evidence="4 5" key="1">
    <citation type="submission" date="2016-04" db="EMBL/GenBank/DDBJ databases">
        <authorList>
            <person name="Evans L.H."/>
            <person name="Alamgir A."/>
            <person name="Owens N."/>
            <person name="Weber N.D."/>
            <person name="Virtaneva K."/>
            <person name="Barbian K."/>
            <person name="Babar A."/>
            <person name="Rosenke K."/>
        </authorList>
    </citation>
    <scope>NUCLEOTIDE SEQUENCE [LARGE SCALE GENOMIC DNA]</scope>
    <source>
        <strain evidence="4 5">CCM 8644</strain>
    </source>
</reference>
<name>A0A179DC39_9SPHI</name>
<dbReference type="GO" id="GO:0006260">
    <property type="term" value="P:DNA replication"/>
    <property type="evidence" value="ECO:0007669"/>
    <property type="project" value="InterPro"/>
</dbReference>
<dbReference type="RefSeq" id="WP_068823482.1">
    <property type="nucleotide sequence ID" value="NZ_LWHJ01000031.1"/>
</dbReference>
<gene>
    <name evidence="4" type="ORF">A5893_14895</name>
</gene>
<dbReference type="PIRSF" id="PIRSF002070">
    <property type="entry name" value="SSB"/>
    <property type="match status" value="1"/>
</dbReference>
<sequence length="113" mass="12816">MTNLRNSVRLIGFLGSAPEVKEFSATKKIAKLNLATNDSYKNEKGEKVEETQWHQLVMWDKQADIAIKYLQKGSEVAIEGKLVTRTYNDKEGVKRYVTEIVVNDFVLLGKKPA</sequence>
<dbReference type="PANTHER" id="PTHR10302">
    <property type="entry name" value="SINGLE-STRANDED DNA-BINDING PROTEIN"/>
    <property type="match status" value="1"/>
</dbReference>
<evidence type="ECO:0000256" key="1">
    <source>
        <dbReference type="ARBA" id="ARBA00023125"/>
    </source>
</evidence>
<dbReference type="NCBIfam" id="TIGR00621">
    <property type="entry name" value="ssb"/>
    <property type="match status" value="1"/>
</dbReference>
<dbReference type="InterPro" id="IPR012340">
    <property type="entry name" value="NA-bd_OB-fold"/>
</dbReference>
<accession>A0A179DC39</accession>
<dbReference type="AlphaFoldDB" id="A0A179DC39"/>
<evidence type="ECO:0000256" key="3">
    <source>
        <dbReference type="PIRNR" id="PIRNR002070"/>
    </source>
</evidence>
<keyword evidence="1 2" id="KW-0238">DNA-binding</keyword>
<dbReference type="Proteomes" id="UP000078459">
    <property type="component" value="Unassembled WGS sequence"/>
</dbReference>
<evidence type="ECO:0000313" key="4">
    <source>
        <dbReference type="EMBL" id="OAQ38089.1"/>
    </source>
</evidence>
<keyword evidence="5" id="KW-1185">Reference proteome</keyword>
<dbReference type="SUPFAM" id="SSF50249">
    <property type="entry name" value="Nucleic acid-binding proteins"/>
    <property type="match status" value="1"/>
</dbReference>
<dbReference type="CDD" id="cd04496">
    <property type="entry name" value="SSB_OBF"/>
    <property type="match status" value="1"/>
</dbReference>
<dbReference type="GO" id="GO:0003697">
    <property type="term" value="F:single-stranded DNA binding"/>
    <property type="evidence" value="ECO:0007669"/>
    <property type="project" value="UniProtKB-UniRule"/>
</dbReference>
<dbReference type="EMBL" id="LWHJ01000031">
    <property type="protein sequence ID" value="OAQ38089.1"/>
    <property type="molecule type" value="Genomic_DNA"/>
</dbReference>
<comment type="caution">
    <text evidence="2">Lacks conserved residue(s) required for the propagation of feature annotation.</text>
</comment>
<evidence type="ECO:0000313" key="5">
    <source>
        <dbReference type="Proteomes" id="UP000078459"/>
    </source>
</evidence>
<dbReference type="Gene3D" id="2.40.50.140">
    <property type="entry name" value="Nucleic acid-binding proteins"/>
    <property type="match status" value="1"/>
</dbReference>
<proteinExistence type="inferred from homology"/>